<evidence type="ECO:0000313" key="2">
    <source>
        <dbReference type="Proteomes" id="UP000225997"/>
    </source>
</evidence>
<reference evidence="1 2" key="1">
    <citation type="submission" date="2017-09" db="EMBL/GenBank/DDBJ databases">
        <title>Large-scale bioinformatics analysis of Bacillus genomes uncovers conserved roles of natural products in bacterial physiology.</title>
        <authorList>
            <consortium name="Agbiome Team Llc"/>
            <person name="Bleich R.M."/>
            <person name="Grubbs K.J."/>
            <person name="Santa Maria K.C."/>
            <person name="Allen S.E."/>
            <person name="Farag S."/>
            <person name="Shank E.A."/>
            <person name="Bowers A."/>
        </authorList>
    </citation>
    <scope>NUCLEOTIDE SEQUENCE [LARGE SCALE GENOMIC DNA]</scope>
    <source>
        <strain evidence="1 2">AFS044250</strain>
    </source>
</reference>
<organism evidence="1 2">
    <name type="scientific">Bacillus toyonensis</name>
    <dbReference type="NCBI Taxonomy" id="155322"/>
    <lineage>
        <taxon>Bacteria</taxon>
        <taxon>Bacillati</taxon>
        <taxon>Bacillota</taxon>
        <taxon>Bacilli</taxon>
        <taxon>Bacillales</taxon>
        <taxon>Bacillaceae</taxon>
        <taxon>Bacillus</taxon>
        <taxon>Bacillus cereus group</taxon>
    </lineage>
</organism>
<gene>
    <name evidence="1" type="ORF">COF40_26680</name>
</gene>
<accession>A0A2B5WWG6</accession>
<dbReference type="Proteomes" id="UP000225997">
    <property type="component" value="Unassembled WGS sequence"/>
</dbReference>
<dbReference type="EMBL" id="NUSQ01000171">
    <property type="protein sequence ID" value="PHD61228.1"/>
    <property type="molecule type" value="Genomic_DNA"/>
</dbReference>
<evidence type="ECO:0000313" key="1">
    <source>
        <dbReference type="EMBL" id="PHD61228.1"/>
    </source>
</evidence>
<sequence>MICEEIQKKGSGENLIHQYELNFSVMYSGKVTDSQSTIIPAQSLEEANEKLQSEVKRRLGKWVSFPIPSKRGNSKKISNKTFINKGF</sequence>
<protein>
    <submittedName>
        <fullName evidence="1">Uncharacterized protein</fullName>
    </submittedName>
</protein>
<dbReference type="AlphaFoldDB" id="A0A2B5WWG6"/>
<proteinExistence type="predicted"/>
<name>A0A2B5WWG6_9BACI</name>
<comment type="caution">
    <text evidence="1">The sequence shown here is derived from an EMBL/GenBank/DDBJ whole genome shotgun (WGS) entry which is preliminary data.</text>
</comment>